<keyword evidence="3" id="KW-1185">Reference proteome</keyword>
<keyword evidence="1" id="KW-0812">Transmembrane</keyword>
<dbReference type="AlphaFoldDB" id="W7DWK7"/>
<dbReference type="EMBL" id="KI969325">
    <property type="protein sequence ID" value="EUN20366.1"/>
    <property type="molecule type" value="Genomic_DNA"/>
</dbReference>
<organism evidence="2 3">
    <name type="scientific">Bipolaris victoriae (strain FI3)</name>
    <name type="common">Victoria blight of oats agent</name>
    <name type="synonym">Cochliobolus victoriae</name>
    <dbReference type="NCBI Taxonomy" id="930091"/>
    <lineage>
        <taxon>Eukaryota</taxon>
        <taxon>Fungi</taxon>
        <taxon>Dikarya</taxon>
        <taxon>Ascomycota</taxon>
        <taxon>Pezizomycotina</taxon>
        <taxon>Dothideomycetes</taxon>
        <taxon>Pleosporomycetidae</taxon>
        <taxon>Pleosporales</taxon>
        <taxon>Pleosporineae</taxon>
        <taxon>Pleosporaceae</taxon>
        <taxon>Bipolaris</taxon>
    </lineage>
</organism>
<protein>
    <submittedName>
        <fullName evidence="2">Uncharacterized protein</fullName>
    </submittedName>
</protein>
<evidence type="ECO:0000313" key="2">
    <source>
        <dbReference type="EMBL" id="EUN20366.1"/>
    </source>
</evidence>
<sequence length="59" mass="6725">LLLRYKKTIRSSNRNITSITPSSSIYKIIKVLLFIALIIESYFILLLFYTVSTSAALRG</sequence>
<keyword evidence="1" id="KW-0472">Membrane</keyword>
<feature type="transmembrane region" description="Helical" evidence="1">
    <location>
        <begin position="31"/>
        <end position="51"/>
    </location>
</feature>
<dbReference type="GeneID" id="26251027"/>
<gene>
    <name evidence="2" type="ORF">COCVIDRAFT_117478</name>
</gene>
<feature type="non-terminal residue" evidence="2">
    <location>
        <position position="1"/>
    </location>
</feature>
<name>W7DWK7_BIPV3</name>
<accession>W7DWK7</accession>
<dbReference type="RefSeq" id="XP_014549940.1">
    <property type="nucleotide sequence ID" value="XM_014694454.1"/>
</dbReference>
<dbReference type="HOGENOM" id="CLU_210655_0_0_1"/>
<keyword evidence="1" id="KW-1133">Transmembrane helix</keyword>
<evidence type="ECO:0000313" key="3">
    <source>
        <dbReference type="Proteomes" id="UP000054337"/>
    </source>
</evidence>
<dbReference type="Proteomes" id="UP000054337">
    <property type="component" value="Unassembled WGS sequence"/>
</dbReference>
<reference evidence="2 3" key="1">
    <citation type="journal article" date="2013" name="PLoS Genet.">
        <title>Comparative genome structure, secondary metabolite, and effector coding capacity across Cochliobolus pathogens.</title>
        <authorList>
            <person name="Condon B.J."/>
            <person name="Leng Y."/>
            <person name="Wu D."/>
            <person name="Bushley K.E."/>
            <person name="Ohm R.A."/>
            <person name="Otillar R."/>
            <person name="Martin J."/>
            <person name="Schackwitz W."/>
            <person name="Grimwood J."/>
            <person name="MohdZainudin N."/>
            <person name="Xue C."/>
            <person name="Wang R."/>
            <person name="Manning V.A."/>
            <person name="Dhillon B."/>
            <person name="Tu Z.J."/>
            <person name="Steffenson B.J."/>
            <person name="Salamov A."/>
            <person name="Sun H."/>
            <person name="Lowry S."/>
            <person name="LaButti K."/>
            <person name="Han J."/>
            <person name="Copeland A."/>
            <person name="Lindquist E."/>
            <person name="Barry K."/>
            <person name="Schmutz J."/>
            <person name="Baker S.E."/>
            <person name="Ciuffetti L.M."/>
            <person name="Grigoriev I.V."/>
            <person name="Zhong S."/>
            <person name="Turgeon B.G."/>
        </authorList>
    </citation>
    <scope>NUCLEOTIDE SEQUENCE [LARGE SCALE GENOMIC DNA]</scope>
    <source>
        <strain evidence="2 3">FI3</strain>
    </source>
</reference>
<evidence type="ECO:0000256" key="1">
    <source>
        <dbReference type="SAM" id="Phobius"/>
    </source>
</evidence>
<proteinExistence type="predicted"/>